<reference evidence="2" key="1">
    <citation type="journal article" date="2022" name="bioRxiv">
        <title>Sequencing and chromosome-scale assembly of the giantPleurodeles waltlgenome.</title>
        <authorList>
            <person name="Brown T."/>
            <person name="Elewa A."/>
            <person name="Iarovenko S."/>
            <person name="Subramanian E."/>
            <person name="Araus A.J."/>
            <person name="Petzold A."/>
            <person name="Susuki M."/>
            <person name="Suzuki K.-i.T."/>
            <person name="Hayashi T."/>
            <person name="Toyoda A."/>
            <person name="Oliveira C."/>
            <person name="Osipova E."/>
            <person name="Leigh N.D."/>
            <person name="Simon A."/>
            <person name="Yun M.H."/>
        </authorList>
    </citation>
    <scope>NUCLEOTIDE SEQUENCE</scope>
    <source>
        <strain evidence="2">20211129_DDA</strain>
        <tissue evidence="2">Liver</tissue>
    </source>
</reference>
<keyword evidence="3" id="KW-1185">Reference proteome</keyword>
<feature type="compositionally biased region" description="Basic and acidic residues" evidence="1">
    <location>
        <begin position="28"/>
        <end position="44"/>
    </location>
</feature>
<feature type="compositionally biased region" description="Basic and acidic residues" evidence="1">
    <location>
        <begin position="82"/>
        <end position="91"/>
    </location>
</feature>
<gene>
    <name evidence="2" type="ORF">NDU88_006227</name>
</gene>
<comment type="caution">
    <text evidence="2">The sequence shown here is derived from an EMBL/GenBank/DDBJ whole genome shotgun (WGS) entry which is preliminary data.</text>
</comment>
<evidence type="ECO:0000313" key="3">
    <source>
        <dbReference type="Proteomes" id="UP001066276"/>
    </source>
</evidence>
<dbReference type="Proteomes" id="UP001066276">
    <property type="component" value="Chromosome 1_1"/>
</dbReference>
<evidence type="ECO:0000256" key="1">
    <source>
        <dbReference type="SAM" id="MobiDB-lite"/>
    </source>
</evidence>
<dbReference type="EMBL" id="JANPWB010000001">
    <property type="protein sequence ID" value="KAJ1218650.1"/>
    <property type="molecule type" value="Genomic_DNA"/>
</dbReference>
<feature type="region of interest" description="Disordered" evidence="1">
    <location>
        <begin position="1"/>
        <end position="93"/>
    </location>
</feature>
<accession>A0AAV7X0Y4</accession>
<dbReference type="AlphaFoldDB" id="A0AAV7X0Y4"/>
<name>A0AAV7X0Y4_PLEWA</name>
<proteinExistence type="predicted"/>
<evidence type="ECO:0000313" key="2">
    <source>
        <dbReference type="EMBL" id="KAJ1218650.1"/>
    </source>
</evidence>
<feature type="compositionally biased region" description="Basic residues" evidence="1">
    <location>
        <begin position="1"/>
        <end position="14"/>
    </location>
</feature>
<organism evidence="2 3">
    <name type="scientific">Pleurodeles waltl</name>
    <name type="common">Iberian ribbed newt</name>
    <dbReference type="NCBI Taxonomy" id="8319"/>
    <lineage>
        <taxon>Eukaryota</taxon>
        <taxon>Metazoa</taxon>
        <taxon>Chordata</taxon>
        <taxon>Craniata</taxon>
        <taxon>Vertebrata</taxon>
        <taxon>Euteleostomi</taxon>
        <taxon>Amphibia</taxon>
        <taxon>Batrachia</taxon>
        <taxon>Caudata</taxon>
        <taxon>Salamandroidea</taxon>
        <taxon>Salamandridae</taxon>
        <taxon>Pleurodelinae</taxon>
        <taxon>Pleurodeles</taxon>
    </lineage>
</organism>
<sequence>MKKGKKTARGKPKTRAAQERRRTRSQQPRREEKTRDPISRDRRGAQMRRSQGKKHQSPRTELRGAGILATRSSPVTFPEGRGSTRGEERGGQRFGGKCMWVTEDTVAFMRPGSEGARKADQMGQVLAYNRDGGTGQFQQGEFCTARRPYYEGRTQASMASSGTACDLSGHDRGRLYLAT</sequence>
<protein>
    <submittedName>
        <fullName evidence="2">Uncharacterized protein</fullName>
    </submittedName>
</protein>